<comment type="similarity">
    <text evidence="1">Belongs to the universal ribosomal protein uS17 family.</text>
</comment>
<organism evidence="5 6">
    <name type="scientific">Aspergillus coremiiformis</name>
    <dbReference type="NCBI Taxonomy" id="138285"/>
    <lineage>
        <taxon>Eukaryota</taxon>
        <taxon>Fungi</taxon>
        <taxon>Dikarya</taxon>
        <taxon>Ascomycota</taxon>
        <taxon>Pezizomycotina</taxon>
        <taxon>Eurotiomycetes</taxon>
        <taxon>Eurotiomycetidae</taxon>
        <taxon>Eurotiales</taxon>
        <taxon>Aspergillaceae</taxon>
        <taxon>Aspergillus</taxon>
        <taxon>Aspergillus subgen. Circumdati</taxon>
    </lineage>
</organism>
<dbReference type="EMBL" id="ML739053">
    <property type="protein sequence ID" value="KAE8355387.1"/>
    <property type="molecule type" value="Genomic_DNA"/>
</dbReference>
<gene>
    <name evidence="5" type="ORF">BDV28DRAFT_129020</name>
</gene>
<feature type="region of interest" description="Disordered" evidence="4">
    <location>
        <begin position="42"/>
        <end position="63"/>
    </location>
</feature>
<evidence type="ECO:0000256" key="4">
    <source>
        <dbReference type="SAM" id="MobiDB-lite"/>
    </source>
</evidence>
<keyword evidence="3" id="KW-0687">Ribonucleoprotein</keyword>
<dbReference type="SUPFAM" id="SSF50249">
    <property type="entry name" value="Nucleic acid-binding proteins"/>
    <property type="match status" value="1"/>
</dbReference>
<feature type="compositionally biased region" description="Basic and acidic residues" evidence="4">
    <location>
        <begin position="165"/>
        <end position="189"/>
    </location>
</feature>
<dbReference type="Gene3D" id="2.40.50.140">
    <property type="entry name" value="Nucleic acid-binding proteins"/>
    <property type="match status" value="1"/>
</dbReference>
<dbReference type="GO" id="GO:1990904">
    <property type="term" value="C:ribonucleoprotein complex"/>
    <property type="evidence" value="ECO:0007669"/>
    <property type="project" value="UniProtKB-KW"/>
</dbReference>
<evidence type="ECO:0000256" key="3">
    <source>
        <dbReference type="ARBA" id="ARBA00023274"/>
    </source>
</evidence>
<evidence type="ECO:0008006" key="7">
    <source>
        <dbReference type="Google" id="ProtNLM"/>
    </source>
</evidence>
<sequence length="213" mass="24131">MRPSNLVWAMQPLRTSIVRSTPTSSPAHIYSAISTPFRRLNSTTATPTENQPSPAPSTPSVEPLSLRRYPYALKTGTVVSVGRMDRTVRVAHRHTIWDKHIHKTYPKVTMYLVADPRNSLREGDVIEFASGYPKTRNVHYVVERIVGPFGEAIEDRPAVMTREEREAERVAKTTAKLERREARRAEKGESQSSGPRQHVGRIRRLIQERVGAQ</sequence>
<evidence type="ECO:0000256" key="2">
    <source>
        <dbReference type="ARBA" id="ARBA00022980"/>
    </source>
</evidence>
<dbReference type="GO" id="GO:0006412">
    <property type="term" value="P:translation"/>
    <property type="evidence" value="ECO:0007669"/>
    <property type="project" value="InterPro"/>
</dbReference>
<dbReference type="OrthoDB" id="274752at2759"/>
<name>A0A5N6ZCM2_9EURO</name>
<keyword evidence="2" id="KW-0689">Ribosomal protein</keyword>
<proteinExistence type="inferred from homology"/>
<evidence type="ECO:0000256" key="1">
    <source>
        <dbReference type="ARBA" id="ARBA00010254"/>
    </source>
</evidence>
<dbReference type="GO" id="GO:0005840">
    <property type="term" value="C:ribosome"/>
    <property type="evidence" value="ECO:0007669"/>
    <property type="project" value="UniProtKB-KW"/>
</dbReference>
<dbReference type="Pfam" id="PF00366">
    <property type="entry name" value="Ribosomal_S17"/>
    <property type="match status" value="1"/>
</dbReference>
<protein>
    <recommendedName>
        <fullName evidence="7">Nucleic acid-binding protein</fullName>
    </recommendedName>
</protein>
<reference evidence="6" key="1">
    <citation type="submission" date="2019-04" db="EMBL/GenBank/DDBJ databases">
        <title>Friends and foes A comparative genomics studyof 23 Aspergillus species from section Flavi.</title>
        <authorList>
            <consortium name="DOE Joint Genome Institute"/>
            <person name="Kjaerbolling I."/>
            <person name="Vesth T."/>
            <person name="Frisvad J.C."/>
            <person name="Nybo J.L."/>
            <person name="Theobald S."/>
            <person name="Kildgaard S."/>
            <person name="Isbrandt T."/>
            <person name="Kuo A."/>
            <person name="Sato A."/>
            <person name="Lyhne E.K."/>
            <person name="Kogle M.E."/>
            <person name="Wiebenga A."/>
            <person name="Kun R.S."/>
            <person name="Lubbers R.J."/>
            <person name="Makela M.R."/>
            <person name="Barry K."/>
            <person name="Chovatia M."/>
            <person name="Clum A."/>
            <person name="Daum C."/>
            <person name="Haridas S."/>
            <person name="He G."/>
            <person name="LaButti K."/>
            <person name="Lipzen A."/>
            <person name="Mondo S."/>
            <person name="Riley R."/>
            <person name="Salamov A."/>
            <person name="Simmons B.A."/>
            <person name="Magnuson J.K."/>
            <person name="Henrissat B."/>
            <person name="Mortensen U.H."/>
            <person name="Larsen T.O."/>
            <person name="Devries R.P."/>
            <person name="Grigoriev I.V."/>
            <person name="Machida M."/>
            <person name="Baker S.E."/>
            <person name="Andersen M.R."/>
        </authorList>
    </citation>
    <scope>NUCLEOTIDE SEQUENCE [LARGE SCALE GENOMIC DNA]</scope>
    <source>
        <strain evidence="6">CBS 553.77</strain>
    </source>
</reference>
<dbReference type="GO" id="GO:0003735">
    <property type="term" value="F:structural constituent of ribosome"/>
    <property type="evidence" value="ECO:0007669"/>
    <property type="project" value="InterPro"/>
</dbReference>
<evidence type="ECO:0000313" key="6">
    <source>
        <dbReference type="Proteomes" id="UP000327118"/>
    </source>
</evidence>
<evidence type="ECO:0000313" key="5">
    <source>
        <dbReference type="EMBL" id="KAE8355387.1"/>
    </source>
</evidence>
<accession>A0A5N6ZCM2</accession>
<dbReference type="InterPro" id="IPR012340">
    <property type="entry name" value="NA-bd_OB-fold"/>
</dbReference>
<dbReference type="Proteomes" id="UP000327118">
    <property type="component" value="Unassembled WGS sequence"/>
</dbReference>
<feature type="region of interest" description="Disordered" evidence="4">
    <location>
        <begin position="165"/>
        <end position="213"/>
    </location>
</feature>
<dbReference type="AlphaFoldDB" id="A0A5N6ZCM2"/>
<dbReference type="InterPro" id="IPR000266">
    <property type="entry name" value="Ribosomal_uS17"/>
</dbReference>
<keyword evidence="6" id="KW-1185">Reference proteome</keyword>
<feature type="compositionally biased region" description="Polar residues" evidence="4">
    <location>
        <begin position="42"/>
        <end position="52"/>
    </location>
</feature>